<keyword evidence="5 7" id="KW-0234">DNA repair</keyword>
<dbReference type="GO" id="GO:0043590">
    <property type="term" value="C:bacterial nucleoid"/>
    <property type="evidence" value="ECO:0007669"/>
    <property type="project" value="TreeGrafter"/>
</dbReference>
<evidence type="ECO:0000256" key="5">
    <source>
        <dbReference type="ARBA" id="ARBA00023204"/>
    </source>
</evidence>
<dbReference type="Pfam" id="PF11967">
    <property type="entry name" value="RecO_N"/>
    <property type="match status" value="1"/>
</dbReference>
<evidence type="ECO:0000256" key="4">
    <source>
        <dbReference type="ARBA" id="ARBA00023172"/>
    </source>
</evidence>
<dbReference type="GO" id="GO:0006310">
    <property type="term" value="P:DNA recombination"/>
    <property type="evidence" value="ECO:0007669"/>
    <property type="project" value="UniProtKB-UniRule"/>
</dbReference>
<evidence type="ECO:0000256" key="7">
    <source>
        <dbReference type="HAMAP-Rule" id="MF_00201"/>
    </source>
</evidence>
<dbReference type="InterPro" id="IPR042242">
    <property type="entry name" value="RecO_C"/>
</dbReference>
<protein>
    <recommendedName>
        <fullName evidence="2 7">DNA repair protein RecO</fullName>
    </recommendedName>
    <alternativeName>
        <fullName evidence="6 7">Recombination protein O</fullName>
    </alternativeName>
</protein>
<dbReference type="AlphaFoldDB" id="A0A0P6SFU5"/>
<dbReference type="SUPFAM" id="SSF50249">
    <property type="entry name" value="Nucleic acid-binding proteins"/>
    <property type="match status" value="1"/>
</dbReference>
<name>A0A0P6SFU5_9STRE</name>
<evidence type="ECO:0000313" key="10">
    <source>
        <dbReference type="Proteomes" id="UP000049578"/>
    </source>
</evidence>
<accession>A0A0P6SFU5</accession>
<dbReference type="InterPro" id="IPR022572">
    <property type="entry name" value="DNA_rep/recomb_RecO_N"/>
</dbReference>
<evidence type="ECO:0000256" key="1">
    <source>
        <dbReference type="ARBA" id="ARBA00007452"/>
    </source>
</evidence>
<proteinExistence type="inferred from homology"/>
<dbReference type="InterPro" id="IPR037278">
    <property type="entry name" value="ARFGAP/RecO"/>
</dbReference>
<keyword evidence="4 7" id="KW-0233">DNA recombination</keyword>
<dbReference type="GO" id="GO:0006302">
    <property type="term" value="P:double-strand break repair"/>
    <property type="evidence" value="ECO:0007669"/>
    <property type="project" value="TreeGrafter"/>
</dbReference>
<dbReference type="Gene3D" id="2.40.50.140">
    <property type="entry name" value="Nucleic acid-binding proteins"/>
    <property type="match status" value="1"/>
</dbReference>
<sequence length="256" mass="30306">MQTIESLGVILYNKNYREDDKLVKIFTEISGKRMFFIKHVSHSKLSSVIQPLTIAEFILKINDSGLSYIEDYNHVVTYRRINEDLFRLSYASYILSLADVAISDGEPDPQLFSFLKKTLDLMEEGLDYEILTNIFEIQLLGRFGIQLNFQQCVFCHRQGLPFDFSHQYSGVLCPQHVHEDDRRYRLDPNVIYLLGRFQTIRFEELRTIQLSKEMKQKLRFFIDELYDNYVGIRLKSKQFIDDLDKWGDVMKENDKP</sequence>
<dbReference type="InterPro" id="IPR012340">
    <property type="entry name" value="NA-bd_OB-fold"/>
</dbReference>
<comment type="function">
    <text evidence="7">Involved in DNA repair and RecF pathway recombination.</text>
</comment>
<comment type="caution">
    <text evidence="9">The sequence shown here is derived from an EMBL/GenBank/DDBJ whole genome shotgun (WGS) entry which is preliminary data.</text>
</comment>
<dbReference type="Gene3D" id="1.20.1440.120">
    <property type="entry name" value="Recombination protein O, C-terminal domain"/>
    <property type="match status" value="1"/>
</dbReference>
<dbReference type="NCBIfam" id="TIGR00613">
    <property type="entry name" value="reco"/>
    <property type="match status" value="1"/>
</dbReference>
<dbReference type="InterPro" id="IPR003717">
    <property type="entry name" value="RecO"/>
</dbReference>
<keyword evidence="10" id="KW-1185">Reference proteome</keyword>
<dbReference type="RefSeq" id="WP_054277992.1">
    <property type="nucleotide sequence ID" value="NZ_LHQM01000001.1"/>
</dbReference>
<dbReference type="Pfam" id="PF02565">
    <property type="entry name" value="RecO_C"/>
    <property type="match status" value="1"/>
</dbReference>
<dbReference type="HAMAP" id="MF_00201">
    <property type="entry name" value="RecO"/>
    <property type="match status" value="1"/>
</dbReference>
<evidence type="ECO:0000313" key="9">
    <source>
        <dbReference type="EMBL" id="KPJ23269.1"/>
    </source>
</evidence>
<dbReference type="PANTHER" id="PTHR33991">
    <property type="entry name" value="DNA REPAIR PROTEIN RECO"/>
    <property type="match status" value="1"/>
</dbReference>
<reference evidence="9 10" key="1">
    <citation type="submission" date="2015-08" db="EMBL/GenBank/DDBJ databases">
        <title>Genome sequence of Streptococcus phocae subsp. phocae ATCC 51973T isolated from liver specimen obtained from seal.</title>
        <authorList>
            <person name="Avendano-Herrera R."/>
        </authorList>
    </citation>
    <scope>NUCLEOTIDE SEQUENCE [LARGE SCALE GENOMIC DNA]</scope>
    <source>
        <strain evidence="9 10">ATCC 51973</strain>
    </source>
</reference>
<evidence type="ECO:0000259" key="8">
    <source>
        <dbReference type="Pfam" id="PF11967"/>
    </source>
</evidence>
<dbReference type="Proteomes" id="UP000049578">
    <property type="component" value="Unassembled WGS sequence"/>
</dbReference>
<dbReference type="SUPFAM" id="SSF57863">
    <property type="entry name" value="ArfGap/RecO-like zinc finger"/>
    <property type="match status" value="1"/>
</dbReference>
<evidence type="ECO:0000256" key="2">
    <source>
        <dbReference type="ARBA" id="ARBA00021310"/>
    </source>
</evidence>
<dbReference type="PATRIC" id="fig|119224.3.peg.5"/>
<keyword evidence="3 7" id="KW-0227">DNA damage</keyword>
<feature type="domain" description="DNA replication/recombination mediator RecO N-terminal" evidence="8">
    <location>
        <begin position="1"/>
        <end position="73"/>
    </location>
</feature>
<gene>
    <name evidence="7" type="primary">recO</name>
    <name evidence="9" type="ORF">AKK44_00040</name>
</gene>
<dbReference type="EMBL" id="LHQM01000001">
    <property type="protein sequence ID" value="KPJ23269.1"/>
    <property type="molecule type" value="Genomic_DNA"/>
</dbReference>
<dbReference type="PANTHER" id="PTHR33991:SF1">
    <property type="entry name" value="DNA REPAIR PROTEIN RECO"/>
    <property type="match status" value="1"/>
</dbReference>
<organism evidence="9 10">
    <name type="scientific">Streptococcus phocae</name>
    <dbReference type="NCBI Taxonomy" id="119224"/>
    <lineage>
        <taxon>Bacteria</taxon>
        <taxon>Bacillati</taxon>
        <taxon>Bacillota</taxon>
        <taxon>Bacilli</taxon>
        <taxon>Lactobacillales</taxon>
        <taxon>Streptococcaceae</taxon>
        <taxon>Streptococcus</taxon>
    </lineage>
</organism>
<dbReference type="STRING" id="119224.AKK44_00040"/>
<evidence type="ECO:0000256" key="6">
    <source>
        <dbReference type="ARBA" id="ARBA00033409"/>
    </source>
</evidence>
<comment type="similarity">
    <text evidence="1 7">Belongs to the RecO family.</text>
</comment>
<evidence type="ECO:0000256" key="3">
    <source>
        <dbReference type="ARBA" id="ARBA00022763"/>
    </source>
</evidence>